<dbReference type="Gene3D" id="3.30.70.270">
    <property type="match status" value="1"/>
</dbReference>
<feature type="domain" description="GGDEF" evidence="3">
    <location>
        <begin position="333"/>
        <end position="468"/>
    </location>
</feature>
<dbReference type="PANTHER" id="PTHR44757">
    <property type="entry name" value="DIGUANYLATE CYCLASE DGCP"/>
    <property type="match status" value="1"/>
</dbReference>
<evidence type="ECO:0000313" key="4">
    <source>
        <dbReference type="EMBL" id="XCG48993.1"/>
    </source>
</evidence>
<dbReference type="FunFam" id="3.30.70.270:FF:000001">
    <property type="entry name" value="Diguanylate cyclase domain protein"/>
    <property type="match status" value="1"/>
</dbReference>
<dbReference type="PANTHER" id="PTHR44757:SF2">
    <property type="entry name" value="BIOFILM ARCHITECTURE MAINTENANCE PROTEIN MBAA"/>
    <property type="match status" value="1"/>
</dbReference>
<dbReference type="InterPro" id="IPR035919">
    <property type="entry name" value="EAL_sf"/>
</dbReference>
<evidence type="ECO:0000259" key="2">
    <source>
        <dbReference type="PROSITE" id="PS50883"/>
    </source>
</evidence>
<keyword evidence="1" id="KW-1133">Transmembrane helix</keyword>
<dbReference type="InterPro" id="IPR052155">
    <property type="entry name" value="Biofilm_reg_signaling"/>
</dbReference>
<accession>A0AAU8CQ00</accession>
<dbReference type="Pfam" id="PF00563">
    <property type="entry name" value="EAL"/>
    <property type="match status" value="1"/>
</dbReference>
<feature type="transmembrane region" description="Helical" evidence="1">
    <location>
        <begin position="263"/>
        <end position="282"/>
    </location>
</feature>
<dbReference type="NCBIfam" id="TIGR00254">
    <property type="entry name" value="GGDEF"/>
    <property type="match status" value="1"/>
</dbReference>
<dbReference type="Pfam" id="PF05228">
    <property type="entry name" value="CHASE4"/>
    <property type="match status" value="1"/>
</dbReference>
<dbReference type="GO" id="GO:0003824">
    <property type="term" value="F:catalytic activity"/>
    <property type="evidence" value="ECO:0007669"/>
    <property type="project" value="UniProtKB-ARBA"/>
</dbReference>
<dbReference type="Gene3D" id="3.20.20.450">
    <property type="entry name" value="EAL domain"/>
    <property type="match status" value="1"/>
</dbReference>
<protein>
    <submittedName>
        <fullName evidence="4">EAL domain-containing protein</fullName>
    </submittedName>
</protein>
<keyword evidence="1" id="KW-0472">Membrane</keyword>
<proteinExistence type="predicted"/>
<dbReference type="SUPFAM" id="SSF141868">
    <property type="entry name" value="EAL domain-like"/>
    <property type="match status" value="1"/>
</dbReference>
<gene>
    <name evidence="4" type="ORF">ABVK50_27975</name>
</gene>
<dbReference type="InterPro" id="IPR043128">
    <property type="entry name" value="Rev_trsase/Diguanyl_cyclase"/>
</dbReference>
<dbReference type="InterPro" id="IPR007892">
    <property type="entry name" value="CHASE4"/>
</dbReference>
<dbReference type="CDD" id="cd01949">
    <property type="entry name" value="GGDEF"/>
    <property type="match status" value="1"/>
</dbReference>
<dbReference type="AlphaFoldDB" id="A0AAU8CQ00"/>
<dbReference type="InterPro" id="IPR000160">
    <property type="entry name" value="GGDEF_dom"/>
</dbReference>
<dbReference type="InterPro" id="IPR001633">
    <property type="entry name" value="EAL_dom"/>
</dbReference>
<dbReference type="Pfam" id="PF00990">
    <property type="entry name" value="GGDEF"/>
    <property type="match status" value="1"/>
</dbReference>
<feature type="domain" description="EAL" evidence="2">
    <location>
        <begin position="475"/>
        <end position="725"/>
    </location>
</feature>
<dbReference type="SMART" id="SM00052">
    <property type="entry name" value="EAL"/>
    <property type="match status" value="1"/>
</dbReference>
<name>A0AAU8CQ00_9HYPH</name>
<evidence type="ECO:0000256" key="1">
    <source>
        <dbReference type="SAM" id="Phobius"/>
    </source>
</evidence>
<dbReference type="EMBL" id="CP159253">
    <property type="protein sequence ID" value="XCG48993.1"/>
    <property type="molecule type" value="Genomic_DNA"/>
</dbReference>
<feature type="transmembrane region" description="Helical" evidence="1">
    <location>
        <begin position="18"/>
        <end position="37"/>
    </location>
</feature>
<sequence length="730" mass="80048">MTLHARHNELTHQVTSTVLAVGFLCLALIVGFGFFATQQADGEALQKQKTFVANGLAEQIRNVQREQESIAVWDDAVVKAKERDDPWMRDNLGEWMHEYYGHDRIYVLDEQDEPVHVMQDGATVEPALYTEDRGPLAPYVERMRGMLAEPAEAEPDDVAPKAVVWDLLEVAGQPVILSIMPIVPSTDQIAQAPGSEYLHVTMKYLDGEVIGKIAEQYQLTDARLATERPQADAAIAFGNAEGTTLGYIAWQQDRPGLSLIRKASPALIGGALMATGVLVFLLRRLRRASSQLQRSQDQAQYLAFHDTLTGLPNRALFEDRLRRALVTVKREKDRIALLYLDLDRFKHVNDTFGHPAGDELVRQTALRLSNSVREVDTVARLGGDEFAIILVGIKDVRTAEDVSGQLLEELSRPFQLADDQVFVGASIGIAISPDFGADPDDLLRKADIALYEAKRGGRGRHQVFAGDMDDLLLRRRTVESDLRAALQTGDQIKLLYQPIYAADGKTLLGAEALIRWDHPAHGALSPSHFVGIAEERGMIGMLGGWVLREACSFAATSDLPWLAVNVSPLQLRDENFAADLFVIMEAAGVEPSRIQLEITESVLLENTPATTAVLKELRGRGVRIALDDFGTGYSSVNYLRHYSIDKLKIDRSFVHQLGSSDESAAIVKALVDLAAALGIQVTAEGVETVQQRDALVAMGCQELQGFLLSPPLSRSQIGAGAVSSRQVLAG</sequence>
<keyword evidence="1" id="KW-0812">Transmembrane</keyword>
<dbReference type="CDD" id="cd01948">
    <property type="entry name" value="EAL"/>
    <property type="match status" value="1"/>
</dbReference>
<dbReference type="PROSITE" id="PS50883">
    <property type="entry name" value="EAL"/>
    <property type="match status" value="1"/>
</dbReference>
<reference evidence="4" key="1">
    <citation type="submission" date="2024-06" db="EMBL/GenBank/DDBJ databases">
        <title>Mesorhizobium karijinii sp. nov., a symbiont of the iconic Swainsona formosa from arid Australia.</title>
        <authorList>
            <person name="Hill Y.J."/>
            <person name="Watkin E.L.J."/>
            <person name="O'Hara G.W."/>
            <person name="Terpolilli J."/>
            <person name="Tye M.L."/>
            <person name="Kohlmeier M.G."/>
        </authorList>
    </citation>
    <scope>NUCLEOTIDE SEQUENCE</scope>
    <source>
        <strain evidence="4">WSM2240</strain>
    </source>
</reference>
<dbReference type="SUPFAM" id="SSF55073">
    <property type="entry name" value="Nucleotide cyclase"/>
    <property type="match status" value="1"/>
</dbReference>
<evidence type="ECO:0000259" key="3">
    <source>
        <dbReference type="PROSITE" id="PS50887"/>
    </source>
</evidence>
<organism evidence="4">
    <name type="scientific">Mesorhizobium sp. WSM2240</name>
    <dbReference type="NCBI Taxonomy" id="3228851"/>
    <lineage>
        <taxon>Bacteria</taxon>
        <taxon>Pseudomonadati</taxon>
        <taxon>Pseudomonadota</taxon>
        <taxon>Alphaproteobacteria</taxon>
        <taxon>Hyphomicrobiales</taxon>
        <taxon>Phyllobacteriaceae</taxon>
        <taxon>Mesorhizobium</taxon>
    </lineage>
</organism>
<dbReference type="SMART" id="SM00267">
    <property type="entry name" value="GGDEF"/>
    <property type="match status" value="1"/>
</dbReference>
<dbReference type="RefSeq" id="WP_353643478.1">
    <property type="nucleotide sequence ID" value="NZ_CP159253.1"/>
</dbReference>
<dbReference type="InterPro" id="IPR029787">
    <property type="entry name" value="Nucleotide_cyclase"/>
</dbReference>
<dbReference type="PROSITE" id="PS50887">
    <property type="entry name" value="GGDEF"/>
    <property type="match status" value="1"/>
</dbReference>